<keyword evidence="3" id="KW-1185">Reference proteome</keyword>
<evidence type="ECO:0000313" key="2">
    <source>
        <dbReference type="EMBL" id="KAJ8954725.1"/>
    </source>
</evidence>
<keyword evidence="1" id="KW-0732">Signal</keyword>
<evidence type="ECO:0000313" key="3">
    <source>
        <dbReference type="Proteomes" id="UP001162162"/>
    </source>
</evidence>
<dbReference type="Proteomes" id="UP001162162">
    <property type="component" value="Unassembled WGS sequence"/>
</dbReference>
<evidence type="ECO:0000256" key="1">
    <source>
        <dbReference type="SAM" id="SignalP"/>
    </source>
</evidence>
<reference evidence="2" key="1">
    <citation type="journal article" date="2023" name="Insect Mol. Biol.">
        <title>Genome sequencing provides insights into the evolution of gene families encoding plant cell wall-degrading enzymes in longhorned beetles.</title>
        <authorList>
            <person name="Shin N.R."/>
            <person name="Okamura Y."/>
            <person name="Kirsch R."/>
            <person name="Pauchet Y."/>
        </authorList>
    </citation>
    <scope>NUCLEOTIDE SEQUENCE</scope>
    <source>
        <strain evidence="2">AMC_N1</strain>
    </source>
</reference>
<feature type="chain" id="PRO_5043675940" evidence="1">
    <location>
        <begin position="20"/>
        <end position="396"/>
    </location>
</feature>
<sequence length="396" mass="45765">MRWLLFIATVCLGLCLVELRRLETNDVTMGREAKLAQFKVRRCVMGLFDITIHAKNLKNATDARRVFVSNYNSEKEEAEKCVEANIPVVAQFLSEDEKRNYNDTVRALIKVADQFNENDGERVILFAEHGGLECSGSYDNCPHFDPDYILNPKTKMNCTEYRKFKDCVIATTQNNCTSNIPAIIIKDYLNFLERFLCTNDKIIRNKRSLRRIVRDLGMGEKLPHIKKKLMSACQEQEGKLNKSLDKMQECIDEKQIFITPRDVYIAHLDLCSKPIIKELDDCLPEQFRYLPKFLFKLVDSVVRLLYDDFYEIAVGLGPCVSKLNTPESEQDYHACIHKVAESNDDEIPESKAEFCEKFLPITKCFTKQINDTCKHTPDLDKFSRDYIKAMEDPCNA</sequence>
<organism evidence="2 3">
    <name type="scientific">Aromia moschata</name>
    <dbReference type="NCBI Taxonomy" id="1265417"/>
    <lineage>
        <taxon>Eukaryota</taxon>
        <taxon>Metazoa</taxon>
        <taxon>Ecdysozoa</taxon>
        <taxon>Arthropoda</taxon>
        <taxon>Hexapoda</taxon>
        <taxon>Insecta</taxon>
        <taxon>Pterygota</taxon>
        <taxon>Neoptera</taxon>
        <taxon>Endopterygota</taxon>
        <taxon>Coleoptera</taxon>
        <taxon>Polyphaga</taxon>
        <taxon>Cucujiformia</taxon>
        <taxon>Chrysomeloidea</taxon>
        <taxon>Cerambycidae</taxon>
        <taxon>Cerambycinae</taxon>
        <taxon>Callichromatini</taxon>
        <taxon>Aromia</taxon>
    </lineage>
</organism>
<feature type="signal peptide" evidence="1">
    <location>
        <begin position="1"/>
        <end position="19"/>
    </location>
</feature>
<gene>
    <name evidence="2" type="ORF">NQ318_011418</name>
</gene>
<protein>
    <submittedName>
        <fullName evidence="2">Uncharacterized protein</fullName>
    </submittedName>
</protein>
<dbReference type="Pfam" id="PF07165">
    <property type="entry name" value="DUF1397"/>
    <property type="match status" value="1"/>
</dbReference>
<dbReference type="InterPro" id="IPR009832">
    <property type="entry name" value="DUF1397"/>
</dbReference>
<dbReference type="AlphaFoldDB" id="A0AAV8YVL2"/>
<comment type="caution">
    <text evidence="2">The sequence shown here is derived from an EMBL/GenBank/DDBJ whole genome shotgun (WGS) entry which is preliminary data.</text>
</comment>
<proteinExistence type="predicted"/>
<accession>A0AAV8YVL2</accession>
<dbReference type="EMBL" id="JAPWTK010000045">
    <property type="protein sequence ID" value="KAJ8954725.1"/>
    <property type="molecule type" value="Genomic_DNA"/>
</dbReference>
<name>A0AAV8YVL2_9CUCU</name>